<dbReference type="EnsemblMetazoa" id="PPA45047.1">
    <property type="protein sequence ID" value="PPA45047.1"/>
    <property type="gene ID" value="WBGene00283416"/>
</dbReference>
<accession>A0A2A6BCR9</accession>
<evidence type="ECO:0000313" key="2">
    <source>
        <dbReference type="Proteomes" id="UP000005239"/>
    </source>
</evidence>
<dbReference type="AlphaFoldDB" id="A0A2A6BCR9"/>
<accession>A0A8R1V2R4</accession>
<sequence>MRHLGFVLLLLLLLLLIESEACTFSDDDYHAIEKLQNFTSWADSRAECSRKCTVECCTHPEVDEHWGKPVWICLSTKPKKTAEEDSPWHLAPIGLVDVIAIVFTSLLCLIFISYLVYIGVTYCRKSWRRYRLRRRMGALIEQNRHNEDIEMNMLQHRHLMQRRLVGEGEEERHEVGSVNPFGGRIQNPPRSNEYVLDNEFFLPSDR</sequence>
<evidence type="ECO:0000313" key="1">
    <source>
        <dbReference type="EnsemblMetazoa" id="PPA45047.1"/>
    </source>
</evidence>
<dbReference type="Proteomes" id="UP000005239">
    <property type="component" value="Unassembled WGS sequence"/>
</dbReference>
<reference evidence="1" key="2">
    <citation type="submission" date="2022-06" db="UniProtKB">
        <authorList>
            <consortium name="EnsemblMetazoa"/>
        </authorList>
    </citation>
    <scope>IDENTIFICATION</scope>
    <source>
        <strain evidence="1">PS312</strain>
    </source>
</reference>
<keyword evidence="2" id="KW-1185">Reference proteome</keyword>
<name>A0A2A6BCR9_PRIPA</name>
<reference evidence="2" key="1">
    <citation type="journal article" date="2008" name="Nat. Genet.">
        <title>The Pristionchus pacificus genome provides a unique perspective on nematode lifestyle and parasitism.</title>
        <authorList>
            <person name="Dieterich C."/>
            <person name="Clifton S.W."/>
            <person name="Schuster L.N."/>
            <person name="Chinwalla A."/>
            <person name="Delehaunty K."/>
            <person name="Dinkelacker I."/>
            <person name="Fulton L."/>
            <person name="Fulton R."/>
            <person name="Godfrey J."/>
            <person name="Minx P."/>
            <person name="Mitreva M."/>
            <person name="Roeseler W."/>
            <person name="Tian H."/>
            <person name="Witte H."/>
            <person name="Yang S.P."/>
            <person name="Wilson R.K."/>
            <person name="Sommer R.J."/>
        </authorList>
    </citation>
    <scope>NUCLEOTIDE SEQUENCE [LARGE SCALE GENOMIC DNA]</scope>
    <source>
        <strain evidence="2">PS312</strain>
    </source>
</reference>
<protein>
    <submittedName>
        <fullName evidence="1">Uncharacterized protein</fullName>
    </submittedName>
</protein>
<gene>
    <name evidence="1" type="primary">WBGene00283416</name>
</gene>
<organism evidence="1 2">
    <name type="scientific">Pristionchus pacificus</name>
    <name type="common">Parasitic nematode worm</name>
    <dbReference type="NCBI Taxonomy" id="54126"/>
    <lineage>
        <taxon>Eukaryota</taxon>
        <taxon>Metazoa</taxon>
        <taxon>Ecdysozoa</taxon>
        <taxon>Nematoda</taxon>
        <taxon>Chromadorea</taxon>
        <taxon>Rhabditida</taxon>
        <taxon>Rhabditina</taxon>
        <taxon>Diplogasteromorpha</taxon>
        <taxon>Diplogasteroidea</taxon>
        <taxon>Neodiplogasteridae</taxon>
        <taxon>Pristionchus</taxon>
    </lineage>
</organism>
<proteinExistence type="predicted"/>